<evidence type="ECO:0000256" key="6">
    <source>
        <dbReference type="ARBA" id="ARBA00022679"/>
    </source>
</evidence>
<evidence type="ECO:0000256" key="10">
    <source>
        <dbReference type="ARBA" id="ARBA00041392"/>
    </source>
</evidence>
<dbReference type="Pfam" id="PF01239">
    <property type="entry name" value="PPTA"/>
    <property type="match status" value="5"/>
</dbReference>
<dbReference type="GO" id="GO:0005965">
    <property type="term" value="C:protein farnesyltransferase complex"/>
    <property type="evidence" value="ECO:0007669"/>
    <property type="project" value="TreeGrafter"/>
</dbReference>
<dbReference type="PANTHER" id="PTHR11129">
    <property type="entry name" value="PROTEIN FARNESYLTRANSFERASE ALPHA SUBUNIT/RAB GERANYLGERANYL TRANSFERASE ALPHA SUBUNIT"/>
    <property type="match status" value="1"/>
</dbReference>
<dbReference type="OrthoDB" id="10255768at2759"/>
<sequence>MEFLNPEPPYVLFRDRPEWSDVTPIAQDDGPTPLAPILYSDKYKDATSYFRAIYVAKEYSPRVLDLTLEIIKQNASHYTVWQYRYRTLLALNSPLTQELHLLSKLLPTHLKSYQAWNHRRLLLLQLGKKSARGELAFAEIALAKDAKNYHTWVYREWLLCNFFAPAPAITTSPAAGEDAEPAIEELDEDGGADEEVWREEVVFTDRMLEDDVRNNSVWHHRFFVLFEGPRAKQSPDVAESEIEYTKHKIALAPNNASSWNYLRGILSHTRTPLPLLLPFARPYTLPQSAQSSLRAFADPGELPFLPGEKAQLPCVAALEFVADALAEEGKPEAGGVYDELVQRDPVRKQFWEYRKRSLQSASAPVGAQA</sequence>
<dbReference type="InterPro" id="IPR002088">
    <property type="entry name" value="Prenyl_trans_a"/>
</dbReference>
<dbReference type="GO" id="GO:0004660">
    <property type="term" value="F:protein farnesyltransferase activity"/>
    <property type="evidence" value="ECO:0007669"/>
    <property type="project" value="UniProtKB-EC"/>
</dbReference>
<dbReference type="PANTHER" id="PTHR11129:SF1">
    <property type="entry name" value="PROTEIN FARNESYLTRANSFERASE_GERANYLGERANYLTRANSFERASE TYPE-1 SUBUNIT ALPHA"/>
    <property type="match status" value="1"/>
</dbReference>
<evidence type="ECO:0000256" key="13">
    <source>
        <dbReference type="ARBA" id="ARBA00043219"/>
    </source>
</evidence>
<comment type="cofactor">
    <cofactor evidence="1">
        <name>Mg(2+)</name>
        <dbReference type="ChEBI" id="CHEBI:18420"/>
    </cofactor>
</comment>
<reference evidence="14 15" key="1">
    <citation type="journal article" date="2016" name="Mol. Biol. Evol.">
        <title>Comparative Genomics of Early-Diverging Mushroom-Forming Fungi Provides Insights into the Origins of Lignocellulose Decay Capabilities.</title>
        <authorList>
            <person name="Nagy L.G."/>
            <person name="Riley R."/>
            <person name="Tritt A."/>
            <person name="Adam C."/>
            <person name="Daum C."/>
            <person name="Floudas D."/>
            <person name="Sun H."/>
            <person name="Yadav J.S."/>
            <person name="Pangilinan J."/>
            <person name="Larsson K.H."/>
            <person name="Matsuura K."/>
            <person name="Barry K."/>
            <person name="Labutti K."/>
            <person name="Kuo R."/>
            <person name="Ohm R.A."/>
            <person name="Bhattacharya S.S."/>
            <person name="Shirouzu T."/>
            <person name="Yoshinaga Y."/>
            <person name="Martin F.M."/>
            <person name="Grigoriev I.V."/>
            <person name="Hibbett D.S."/>
        </authorList>
    </citation>
    <scope>NUCLEOTIDE SEQUENCE [LARGE SCALE GENOMIC DNA]</scope>
    <source>
        <strain evidence="14 15">TUFC12733</strain>
    </source>
</reference>
<evidence type="ECO:0000256" key="4">
    <source>
        <dbReference type="ARBA" id="ARBA00012702"/>
    </source>
</evidence>
<evidence type="ECO:0000256" key="5">
    <source>
        <dbReference type="ARBA" id="ARBA00022602"/>
    </source>
</evidence>
<protein>
    <recommendedName>
        <fullName evidence="9">Protein farnesyltransferase/geranylgeranyltransferase type-1 subunit alpha</fullName>
        <ecNumber evidence="4">2.5.1.58</ecNumber>
        <ecNumber evidence="3">2.5.1.59</ecNumber>
    </recommendedName>
    <alternativeName>
        <fullName evidence="12">CAAX farnesyltransferase subunit alpha</fullName>
    </alternativeName>
    <alternativeName>
        <fullName evidence="11">FTase-alpha</fullName>
    </alternativeName>
    <alternativeName>
        <fullName evidence="10">Ras proteins prenyltransferase subunit alpha</fullName>
    </alternativeName>
    <alternativeName>
        <fullName evidence="13">Type I protein geranyl-geranyltransferase subunit alpha</fullName>
    </alternativeName>
</protein>
<gene>
    <name evidence="14" type="ORF">CALVIDRAFT_565891</name>
</gene>
<dbReference type="AlphaFoldDB" id="A0A167K4D0"/>
<evidence type="ECO:0000256" key="9">
    <source>
        <dbReference type="ARBA" id="ARBA00040965"/>
    </source>
</evidence>
<dbReference type="STRING" id="1330018.A0A167K4D0"/>
<organism evidence="14 15">
    <name type="scientific">Calocera viscosa (strain TUFC12733)</name>
    <dbReference type="NCBI Taxonomy" id="1330018"/>
    <lineage>
        <taxon>Eukaryota</taxon>
        <taxon>Fungi</taxon>
        <taxon>Dikarya</taxon>
        <taxon>Basidiomycota</taxon>
        <taxon>Agaricomycotina</taxon>
        <taxon>Dacrymycetes</taxon>
        <taxon>Dacrymycetales</taxon>
        <taxon>Dacrymycetaceae</taxon>
        <taxon>Calocera</taxon>
    </lineage>
</organism>
<keyword evidence="5" id="KW-0637">Prenyltransferase</keyword>
<evidence type="ECO:0000313" key="15">
    <source>
        <dbReference type="Proteomes" id="UP000076738"/>
    </source>
</evidence>
<evidence type="ECO:0000256" key="11">
    <source>
        <dbReference type="ARBA" id="ARBA00042436"/>
    </source>
</evidence>
<dbReference type="PROSITE" id="PS51147">
    <property type="entry name" value="PFTA"/>
    <property type="match status" value="5"/>
</dbReference>
<evidence type="ECO:0000313" key="14">
    <source>
        <dbReference type="EMBL" id="KZO94243.1"/>
    </source>
</evidence>
<evidence type="ECO:0000256" key="1">
    <source>
        <dbReference type="ARBA" id="ARBA00001946"/>
    </source>
</evidence>
<name>A0A167K4D0_CALVF</name>
<keyword evidence="8" id="KW-0460">Magnesium</keyword>
<dbReference type="EC" id="2.5.1.58" evidence="4"/>
<dbReference type="GO" id="GO:0005953">
    <property type="term" value="C:CAAX-protein geranylgeranyltransferase complex"/>
    <property type="evidence" value="ECO:0007669"/>
    <property type="project" value="TreeGrafter"/>
</dbReference>
<keyword evidence="7" id="KW-0677">Repeat</keyword>
<proteinExistence type="inferred from homology"/>
<keyword evidence="6 14" id="KW-0808">Transferase</keyword>
<dbReference type="Gene3D" id="1.25.40.120">
    <property type="entry name" value="Protein prenylyltransferase"/>
    <property type="match status" value="1"/>
</dbReference>
<comment type="similarity">
    <text evidence="2">Belongs to the protein prenyltransferase subunit alpha family.</text>
</comment>
<accession>A0A167K4D0</accession>
<dbReference type="GO" id="GO:0004662">
    <property type="term" value="F:CAAX-protein geranylgeranyltransferase activity"/>
    <property type="evidence" value="ECO:0007669"/>
    <property type="project" value="UniProtKB-EC"/>
</dbReference>
<dbReference type="SUPFAM" id="SSF48439">
    <property type="entry name" value="Protein prenylyltransferase"/>
    <property type="match status" value="1"/>
</dbReference>
<evidence type="ECO:0000256" key="8">
    <source>
        <dbReference type="ARBA" id="ARBA00022842"/>
    </source>
</evidence>
<evidence type="ECO:0000256" key="12">
    <source>
        <dbReference type="ARBA" id="ARBA00043086"/>
    </source>
</evidence>
<dbReference type="EC" id="2.5.1.59" evidence="3"/>
<evidence type="ECO:0000256" key="3">
    <source>
        <dbReference type="ARBA" id="ARBA00012700"/>
    </source>
</evidence>
<dbReference type="EMBL" id="KV417296">
    <property type="protein sequence ID" value="KZO94243.1"/>
    <property type="molecule type" value="Genomic_DNA"/>
</dbReference>
<keyword evidence="15" id="KW-1185">Reference proteome</keyword>
<evidence type="ECO:0000256" key="7">
    <source>
        <dbReference type="ARBA" id="ARBA00022737"/>
    </source>
</evidence>
<dbReference type="Proteomes" id="UP000076738">
    <property type="component" value="Unassembled WGS sequence"/>
</dbReference>
<evidence type="ECO:0000256" key="2">
    <source>
        <dbReference type="ARBA" id="ARBA00006734"/>
    </source>
</evidence>